<accession>A0A857J9H8</accession>
<feature type="region of interest" description="Disordered" evidence="1">
    <location>
        <begin position="677"/>
        <end position="723"/>
    </location>
</feature>
<sequence length="1061" mass="115431">MDAHAGDGALDGSIALVLAGLPLPNIDTAIATGSQARPFQPMLTTPRDIAAIVERLAPGPDNSKTLLRIVRCELNCQGLAPSDIHLKGWTALLRPELFAVQWPGLQAFRDDMLAACRGDPALLDDRAAFRRLIAEQAATVPRLLRSFLAVYEAPLIHYLIQDQGEATAERQRISRLMGTDQADSAAKLRSYIAPHAQDILDCVNTMAAQGFATSSVEIDMLLMLRQLRLNLRQMHKLGRLLPGLECRHGWLFPKGQSPRKFMHYRLDDENMRIFRGEASAGIVPDGRAGFAHCLQQAYPAGGSLNQCLELLEVWAPTLDASARLTHLHNFRSRGLLVSARAGRLAVNPDLVCRRTRELILRGTPGLGPAAGQGCAAAAEPASPADEQPAESAAPEPAPYGLTEAVMTFECLLQARDEGRLGDYLGRDLFGREIFQLEAIRQALRPARAHPRLTAIKEALKGLTPARLDDTLAARQWQRPRVAMARLPARLVSLARELPLLAFAGHSQIAAHLNRHDPTHFCTSAMVTDLVKRQKHDGKATARAIADLAARKLLHLFVSADGRRPNLTALRMQLILSNAGLDRPGLQTLLRPYRHLMILRRSRLIDAGLWNGSAGLRETARRLKHSLGLRQGDPLPDWKRYMEHFHQLLCQRGPGEQPLLYTGLGAMRIYAELEQELGAADEPAPTTKRAAEDGEDAAPAKRARIETPDAAPAAPAPPAPAPWNAFEQRPQLRLKTLFPGRGGLYELVCAIGNALQDPDAVESLEGLADCEATLDLALHRLSHAPGESKGVRSTPDGQGWALLQLSARQWQAGAADLLNSLDMAVVQRGAGEFAALRRGADSLWLLHAQQAEPQQAPPPGELALADGRFAAALPAAACRGAIGRQLSYQAIAGFAAACDAIAELTGDAPPLDDFARWLDDPFEPTEGMPHEPLDALRRRLHPFIGLEQVTQYLQERHGQAWVPGEALPSLLPWDDAQSLMPLLELFTRGMDPAQAVLLALPGTPHVLVVRQQAGMPMAQGDAGPQPLQELLAWIAQGLQDLQEVECYWPCDTDLSSGPAAAW</sequence>
<proteinExistence type="predicted"/>
<protein>
    <submittedName>
        <fullName evidence="2">Uncharacterized protein</fullName>
    </submittedName>
</protein>
<evidence type="ECO:0000313" key="2">
    <source>
        <dbReference type="EMBL" id="QHI99761.1"/>
    </source>
</evidence>
<dbReference type="Proteomes" id="UP000464787">
    <property type="component" value="Chromosome"/>
</dbReference>
<evidence type="ECO:0000256" key="1">
    <source>
        <dbReference type="SAM" id="MobiDB-lite"/>
    </source>
</evidence>
<reference evidence="2 3" key="1">
    <citation type="submission" date="2020-01" db="EMBL/GenBank/DDBJ databases">
        <title>Genome sequencing of strain KACC 21265.</title>
        <authorList>
            <person name="Heo J."/>
            <person name="Kim S.-J."/>
            <person name="Kim J.-S."/>
            <person name="Hong S.-B."/>
            <person name="Kwon S.-W."/>
        </authorList>
    </citation>
    <scope>NUCLEOTIDE SEQUENCE [LARGE SCALE GENOMIC DNA]</scope>
    <source>
        <strain evidence="2 3">KACC 21265</strain>
    </source>
</reference>
<dbReference type="KEGG" id="xyk:GT347_18320"/>
<feature type="compositionally biased region" description="Low complexity" evidence="1">
    <location>
        <begin position="371"/>
        <end position="394"/>
    </location>
</feature>
<dbReference type="RefSeq" id="WP_160553572.1">
    <property type="nucleotide sequence ID" value="NZ_CP047650.1"/>
</dbReference>
<dbReference type="EMBL" id="CP047650">
    <property type="protein sequence ID" value="QHI99761.1"/>
    <property type="molecule type" value="Genomic_DNA"/>
</dbReference>
<organism evidence="2 3">
    <name type="scientific">Xylophilus rhododendri</name>
    <dbReference type="NCBI Taxonomy" id="2697032"/>
    <lineage>
        <taxon>Bacteria</taxon>
        <taxon>Pseudomonadati</taxon>
        <taxon>Pseudomonadota</taxon>
        <taxon>Betaproteobacteria</taxon>
        <taxon>Burkholderiales</taxon>
        <taxon>Xylophilus</taxon>
    </lineage>
</organism>
<dbReference type="AlphaFoldDB" id="A0A857J9H8"/>
<name>A0A857J9H8_9BURK</name>
<keyword evidence="3" id="KW-1185">Reference proteome</keyword>
<evidence type="ECO:0000313" key="3">
    <source>
        <dbReference type="Proteomes" id="UP000464787"/>
    </source>
</evidence>
<feature type="region of interest" description="Disordered" evidence="1">
    <location>
        <begin position="371"/>
        <end position="396"/>
    </location>
</feature>
<gene>
    <name evidence="2" type="ORF">GT347_18320</name>
</gene>